<protein>
    <submittedName>
        <fullName evidence="1">GDSL esterase/lipase</fullName>
    </submittedName>
</protein>
<evidence type="ECO:0000313" key="1">
    <source>
        <dbReference type="EMBL" id="MCH86235.1"/>
    </source>
</evidence>
<accession>A0A392MGL9</accession>
<keyword evidence="2" id="KW-1185">Reference proteome</keyword>
<dbReference type="PANTHER" id="PTHR14209">
    <property type="entry name" value="ISOAMYL ACETATE-HYDROLYZING ESTERASE 1"/>
    <property type="match status" value="1"/>
</dbReference>
<proteinExistence type="predicted"/>
<comment type="caution">
    <text evidence="1">The sequence shown here is derived from an EMBL/GenBank/DDBJ whole genome shotgun (WGS) entry which is preliminary data.</text>
</comment>
<dbReference type="AlphaFoldDB" id="A0A392MGL9"/>
<dbReference type="InterPro" id="IPR036514">
    <property type="entry name" value="SGNH_hydro_sf"/>
</dbReference>
<dbReference type="InterPro" id="IPR045136">
    <property type="entry name" value="Iah1-like"/>
</dbReference>
<feature type="non-terminal residue" evidence="1">
    <location>
        <position position="77"/>
    </location>
</feature>
<dbReference type="Gene3D" id="3.40.50.1110">
    <property type="entry name" value="SGNH hydrolase"/>
    <property type="match status" value="1"/>
</dbReference>
<name>A0A392MGL9_9FABA</name>
<dbReference type="SUPFAM" id="SSF52266">
    <property type="entry name" value="SGNH hydrolase"/>
    <property type="match status" value="1"/>
</dbReference>
<dbReference type="PANTHER" id="PTHR14209:SF19">
    <property type="entry name" value="ISOAMYL ACETATE-HYDROLYZING ESTERASE 1 HOMOLOG"/>
    <property type="match status" value="1"/>
</dbReference>
<evidence type="ECO:0000313" key="2">
    <source>
        <dbReference type="Proteomes" id="UP000265520"/>
    </source>
</evidence>
<dbReference type="EMBL" id="LXQA010009979">
    <property type="protein sequence ID" value="MCH86235.1"/>
    <property type="molecule type" value="Genomic_DNA"/>
</dbReference>
<feature type="non-terminal residue" evidence="1">
    <location>
        <position position="1"/>
    </location>
</feature>
<organism evidence="1 2">
    <name type="scientific">Trifolium medium</name>
    <dbReference type="NCBI Taxonomy" id="97028"/>
    <lineage>
        <taxon>Eukaryota</taxon>
        <taxon>Viridiplantae</taxon>
        <taxon>Streptophyta</taxon>
        <taxon>Embryophyta</taxon>
        <taxon>Tracheophyta</taxon>
        <taxon>Spermatophyta</taxon>
        <taxon>Magnoliopsida</taxon>
        <taxon>eudicotyledons</taxon>
        <taxon>Gunneridae</taxon>
        <taxon>Pentapetalae</taxon>
        <taxon>rosids</taxon>
        <taxon>fabids</taxon>
        <taxon>Fabales</taxon>
        <taxon>Fabaceae</taxon>
        <taxon>Papilionoideae</taxon>
        <taxon>50 kb inversion clade</taxon>
        <taxon>NPAAA clade</taxon>
        <taxon>Hologalegina</taxon>
        <taxon>IRL clade</taxon>
        <taxon>Trifolieae</taxon>
        <taxon>Trifolium</taxon>
    </lineage>
</organism>
<dbReference type="Proteomes" id="UP000265520">
    <property type="component" value="Unassembled WGS sequence"/>
</dbReference>
<reference evidence="1 2" key="1">
    <citation type="journal article" date="2018" name="Front. Plant Sci.">
        <title>Red Clover (Trifolium pratense) and Zigzag Clover (T. medium) - A Picture of Genomic Similarities and Differences.</title>
        <authorList>
            <person name="Dluhosova J."/>
            <person name="Istvanek J."/>
            <person name="Nedelnik J."/>
            <person name="Repkova J."/>
        </authorList>
    </citation>
    <scope>NUCLEOTIDE SEQUENCE [LARGE SCALE GENOMIC DNA]</scope>
    <source>
        <strain evidence="2">cv. 10/8</strain>
        <tissue evidence="1">Leaf</tissue>
    </source>
</reference>
<sequence>KRWPTTHVLLITPPPIDEDARLRYPYVENPEGLPERTNEAAGEYARACIAVATECRIPSIDLWTKMQQSPDWKKDYL</sequence>
<gene>
    <name evidence="1" type="ORF">A2U01_0007089</name>
</gene>